<feature type="region of interest" description="Disordered" evidence="1">
    <location>
        <begin position="1"/>
        <end position="54"/>
    </location>
</feature>
<keyword evidence="3" id="KW-1185">Reference proteome</keyword>
<proteinExistence type="predicted"/>
<evidence type="ECO:0000256" key="1">
    <source>
        <dbReference type="SAM" id="MobiDB-lite"/>
    </source>
</evidence>
<dbReference type="Proteomes" id="UP000837857">
    <property type="component" value="Chromosome 10"/>
</dbReference>
<sequence>MSDESTPIEGHKDETNQKSPLRSAWARHRHRHRQPPPEPHAGWRDRFNGRGGATRRCRPARVLFGLQRPPPPPAVRRCQAALPNFRLVVCAAGRALRSSQ</sequence>
<name>A0ABN8HLY3_9NEOP</name>
<gene>
    <name evidence="2" type="ORF">IPOD504_LOCUS891</name>
</gene>
<reference evidence="2" key="1">
    <citation type="submission" date="2022-03" db="EMBL/GenBank/DDBJ databases">
        <authorList>
            <person name="Martin H S."/>
        </authorList>
    </citation>
    <scope>NUCLEOTIDE SEQUENCE</scope>
</reference>
<organism evidence="2 3">
    <name type="scientific">Iphiclides podalirius</name>
    <name type="common">scarce swallowtail</name>
    <dbReference type="NCBI Taxonomy" id="110791"/>
    <lineage>
        <taxon>Eukaryota</taxon>
        <taxon>Metazoa</taxon>
        <taxon>Ecdysozoa</taxon>
        <taxon>Arthropoda</taxon>
        <taxon>Hexapoda</taxon>
        <taxon>Insecta</taxon>
        <taxon>Pterygota</taxon>
        <taxon>Neoptera</taxon>
        <taxon>Endopterygota</taxon>
        <taxon>Lepidoptera</taxon>
        <taxon>Glossata</taxon>
        <taxon>Ditrysia</taxon>
        <taxon>Papilionoidea</taxon>
        <taxon>Papilionidae</taxon>
        <taxon>Papilioninae</taxon>
        <taxon>Iphiclides</taxon>
    </lineage>
</organism>
<feature type="non-terminal residue" evidence="2">
    <location>
        <position position="1"/>
    </location>
</feature>
<feature type="compositionally biased region" description="Basic residues" evidence="1">
    <location>
        <begin position="25"/>
        <end position="34"/>
    </location>
</feature>
<evidence type="ECO:0000313" key="2">
    <source>
        <dbReference type="EMBL" id="CAH2036829.1"/>
    </source>
</evidence>
<protein>
    <submittedName>
        <fullName evidence="2">Uncharacterized protein</fullName>
    </submittedName>
</protein>
<accession>A0ABN8HLY3</accession>
<evidence type="ECO:0000313" key="3">
    <source>
        <dbReference type="Proteomes" id="UP000837857"/>
    </source>
</evidence>
<dbReference type="EMBL" id="OW152822">
    <property type="protein sequence ID" value="CAH2036829.1"/>
    <property type="molecule type" value="Genomic_DNA"/>
</dbReference>